<dbReference type="GeneID" id="2903130"/>
<sequence>MTKEYKQCKGITSKGIQCKINAPDGYCHYHIGQCGKGKKINSSPANVRSIDGKGREIIHGSPISRGTSPTKQTEKIGYIYVYTLTRLLSNNDKNWSLKVRNLPNVSSKHRDTWVPFKSEKSPYMLIKVGMTTQTVQRRLRQWQDKCHHELTCLHPQKKIESSNKLDSIIHRFKGLSIKKERGKFRTYDGDQFGFLCPRGVNVAESEIHKMLIAKYGSGDVYCTGCKENSPIENSSKLKTLKERLHTKDPFRNGYNIHVEWFLIPKKDLDTVYQLIDMVCSKYYN</sequence>
<dbReference type="eggNOG" id="ENOG502S4T1">
    <property type="taxonomic scope" value="Eukaryota"/>
</dbReference>
<dbReference type="InParanoid" id="Q6BME6"/>
<name>Q6BME6_DEBHA</name>
<accession>Q6BME6</accession>
<dbReference type="OMA" id="YNIHVEW"/>
<dbReference type="FunCoup" id="Q6BME6">
    <property type="interactions" value="14"/>
</dbReference>
<dbReference type="Pfam" id="PF10544">
    <property type="entry name" value="T5orf172"/>
    <property type="match status" value="1"/>
</dbReference>
<feature type="domain" description="Bacteriophage T5 Orf172 DNA-binding" evidence="1">
    <location>
        <begin position="120"/>
        <end position="171"/>
    </location>
</feature>
<proteinExistence type="predicted"/>
<dbReference type="InterPro" id="IPR018306">
    <property type="entry name" value="Phage_T5_Orf172_DNA-bd"/>
</dbReference>
<protein>
    <submittedName>
        <fullName evidence="2">DEHA2F06116p</fullName>
    </submittedName>
</protein>
<reference evidence="2 3" key="1">
    <citation type="journal article" date="2004" name="Nature">
        <title>Genome evolution in yeasts.</title>
        <authorList>
            <consortium name="Genolevures"/>
            <person name="Dujon B."/>
            <person name="Sherman D."/>
            <person name="Fischer G."/>
            <person name="Durrens P."/>
            <person name="Casaregola S."/>
            <person name="Lafontaine I."/>
            <person name="de Montigny J."/>
            <person name="Marck C."/>
            <person name="Neuveglise C."/>
            <person name="Talla E."/>
            <person name="Goffard N."/>
            <person name="Frangeul L."/>
            <person name="Aigle M."/>
            <person name="Anthouard V."/>
            <person name="Babour A."/>
            <person name="Barbe V."/>
            <person name="Barnay S."/>
            <person name="Blanchin S."/>
            <person name="Beckerich J.M."/>
            <person name="Beyne E."/>
            <person name="Bleykasten C."/>
            <person name="Boisrame A."/>
            <person name="Boyer J."/>
            <person name="Cattolico L."/>
            <person name="Confanioleri F."/>
            <person name="de Daruvar A."/>
            <person name="Despons L."/>
            <person name="Fabre E."/>
            <person name="Fairhead C."/>
            <person name="Ferry-Dumazet H."/>
            <person name="Groppi A."/>
            <person name="Hantraye F."/>
            <person name="Hennequin C."/>
            <person name="Jauniaux N."/>
            <person name="Joyet P."/>
            <person name="Kachouri R."/>
            <person name="Kerrest A."/>
            <person name="Koszul R."/>
            <person name="Lemaire M."/>
            <person name="Lesur I."/>
            <person name="Ma L."/>
            <person name="Muller H."/>
            <person name="Nicaud J.M."/>
            <person name="Nikolski M."/>
            <person name="Oztas S."/>
            <person name="Ozier-Kalogeropoulos O."/>
            <person name="Pellenz S."/>
            <person name="Potier S."/>
            <person name="Richard G.F."/>
            <person name="Straub M.L."/>
            <person name="Suleau A."/>
            <person name="Swennene D."/>
            <person name="Tekaia F."/>
            <person name="Wesolowski-Louvel M."/>
            <person name="Westhof E."/>
            <person name="Wirth B."/>
            <person name="Zeniou-Meyer M."/>
            <person name="Zivanovic I."/>
            <person name="Bolotin-Fukuhara M."/>
            <person name="Thierry A."/>
            <person name="Bouchier C."/>
            <person name="Caudron B."/>
            <person name="Scarpelli C."/>
            <person name="Gaillardin C."/>
            <person name="Weissenbach J."/>
            <person name="Wincker P."/>
            <person name="Souciet J.L."/>
        </authorList>
    </citation>
    <scope>NUCLEOTIDE SEQUENCE [LARGE SCALE GENOMIC DNA]</scope>
    <source>
        <strain evidence="3">ATCC 36239 / CBS 767 / BCRC 21394 / JCM 1990 / NBRC 0083 / IGC 2968</strain>
    </source>
</reference>
<dbReference type="KEGG" id="dha:DEHA2F06116g"/>
<dbReference type="VEuPathDB" id="FungiDB:DEHA2F06116g"/>
<evidence type="ECO:0000313" key="2">
    <source>
        <dbReference type="EMBL" id="CAG88953.2"/>
    </source>
</evidence>
<dbReference type="RefSeq" id="XP_460625.2">
    <property type="nucleotide sequence ID" value="XM_460625.1"/>
</dbReference>
<organism evidence="2 3">
    <name type="scientific">Debaryomyces hansenii (strain ATCC 36239 / CBS 767 / BCRC 21394 / JCM 1990 / NBRC 0083 / IGC 2968)</name>
    <name type="common">Yeast</name>
    <name type="synonym">Torulaspora hansenii</name>
    <dbReference type="NCBI Taxonomy" id="284592"/>
    <lineage>
        <taxon>Eukaryota</taxon>
        <taxon>Fungi</taxon>
        <taxon>Dikarya</taxon>
        <taxon>Ascomycota</taxon>
        <taxon>Saccharomycotina</taxon>
        <taxon>Pichiomycetes</taxon>
        <taxon>Debaryomycetaceae</taxon>
        <taxon>Debaryomyces</taxon>
    </lineage>
</organism>
<dbReference type="EMBL" id="CR382138">
    <property type="protein sequence ID" value="CAG88953.2"/>
    <property type="molecule type" value="Genomic_DNA"/>
</dbReference>
<evidence type="ECO:0000313" key="3">
    <source>
        <dbReference type="Proteomes" id="UP000000599"/>
    </source>
</evidence>
<dbReference type="PANTHER" id="PTHR28094:SF1">
    <property type="entry name" value="MEIOTICALLY UP-REGULATED GENE 113 PROTEIN"/>
    <property type="match status" value="1"/>
</dbReference>
<evidence type="ECO:0000259" key="1">
    <source>
        <dbReference type="Pfam" id="PF10544"/>
    </source>
</evidence>
<dbReference type="HOGENOM" id="CLU_069853_0_0_1"/>
<gene>
    <name evidence="2" type="ordered locus">DEHA2F06116g</name>
</gene>
<dbReference type="Proteomes" id="UP000000599">
    <property type="component" value="Chromosome F"/>
</dbReference>
<keyword evidence="3" id="KW-1185">Reference proteome</keyword>
<dbReference type="InterPro" id="IPR053006">
    <property type="entry name" value="Meiosis_regulatory"/>
</dbReference>
<dbReference type="AlphaFoldDB" id="Q6BME6"/>
<dbReference type="PANTHER" id="PTHR28094">
    <property type="entry name" value="MEIOTICALLY UP-REGULATED GENE 113 PROTEIN"/>
    <property type="match status" value="1"/>
</dbReference>
<dbReference type="OrthoDB" id="4074785at2759"/>